<feature type="compositionally biased region" description="Acidic residues" evidence="1">
    <location>
        <begin position="595"/>
        <end position="610"/>
    </location>
</feature>
<organism evidence="2 3">
    <name type="scientific">Aureobasidium pullulans</name>
    <name type="common">Black yeast</name>
    <name type="synonym">Pullularia pullulans</name>
    <dbReference type="NCBI Taxonomy" id="5580"/>
    <lineage>
        <taxon>Eukaryota</taxon>
        <taxon>Fungi</taxon>
        <taxon>Dikarya</taxon>
        <taxon>Ascomycota</taxon>
        <taxon>Pezizomycotina</taxon>
        <taxon>Dothideomycetes</taxon>
        <taxon>Dothideomycetidae</taxon>
        <taxon>Dothideales</taxon>
        <taxon>Saccotheciaceae</taxon>
        <taxon>Aureobasidium</taxon>
    </lineage>
</organism>
<dbReference type="EMBL" id="QZAF01000016">
    <property type="protein sequence ID" value="THV76644.1"/>
    <property type="molecule type" value="Genomic_DNA"/>
</dbReference>
<accession>A0A4S8SZ30</accession>
<dbReference type="AlphaFoldDB" id="A0A4S8SZ30"/>
<evidence type="ECO:0000256" key="1">
    <source>
        <dbReference type="SAM" id="MobiDB-lite"/>
    </source>
</evidence>
<sequence length="610" mass="67064">MTILCNRRHATEDSAYALYAEMLRSACVDYACIGGDCQEPETHMFHLPKALTVKYPLRLSVAHKHHGRQMLSGWPEEPSDVSQRVDEENNILMETWLENWTKLDLDKKFYSQLRDVFRRSVVTSELYDPNINLPSDTDQTLADVSDVDYNSEVVRGPTTKMTEDANADDEGMPPLPAAPRSGSTFSPLRFNLQEAAYEDIEGDDLVGKTSIFYGQTLVVNGQTGYAHNDGNFRTTDGSIVGKFGDDGSLYPLGGKFLPRPKQYPGPCMIAKMVYHIQVPSMVDNNSPLYDVILIKDDDQVGFATTSGDFVTEDGAIVGRLEADSGLISDTADDTVGNAFSVQDDGYKVASQRLAEFPLLQLVFTPHDEQVTELTRVGLQARIQSLVPPEHGLDQQSLGAQIDQTNKMICGLPHKDNGFRDCANDQILACIRETGVIDVNGNEIPLQDIESNDDNDYGSEGDGDGGEGGEGDGKGEASDDGDNSQGASVRAVRRPFSEQRDELSNLVNADHAMNNIVLQERDEEGTVRLYYLSRTGRLMLSDAASQPGQNVMSRTIAVFSTDSPNLYDIRGPDNSIIASVKRADGKSPWTLANDTTDSDALEEEEEEQEEE</sequence>
<protein>
    <submittedName>
        <fullName evidence="2">Uncharacterized protein</fullName>
    </submittedName>
</protein>
<name>A0A4S8SZ30_AURPU</name>
<feature type="compositionally biased region" description="Acidic residues" evidence="1">
    <location>
        <begin position="449"/>
        <end position="469"/>
    </location>
</feature>
<proteinExistence type="predicted"/>
<feature type="region of interest" description="Disordered" evidence="1">
    <location>
        <begin position="441"/>
        <end position="496"/>
    </location>
</feature>
<gene>
    <name evidence="2" type="ORF">D6D28_00942</name>
</gene>
<dbReference type="Proteomes" id="UP000304951">
    <property type="component" value="Unassembled WGS sequence"/>
</dbReference>
<evidence type="ECO:0000313" key="3">
    <source>
        <dbReference type="Proteomes" id="UP000304951"/>
    </source>
</evidence>
<reference evidence="2 3" key="1">
    <citation type="submission" date="2018-10" db="EMBL/GenBank/DDBJ databases">
        <title>Fifty Aureobasidium pullulans genomes reveal a recombining polyextremotolerant generalist.</title>
        <authorList>
            <person name="Gostincar C."/>
            <person name="Turk M."/>
            <person name="Zajc J."/>
            <person name="Gunde-Cimerman N."/>
        </authorList>
    </citation>
    <scope>NUCLEOTIDE SEQUENCE [LARGE SCALE GENOMIC DNA]</scope>
    <source>
        <strain evidence="2 3">EXF-11900</strain>
    </source>
</reference>
<evidence type="ECO:0000313" key="2">
    <source>
        <dbReference type="EMBL" id="THV76644.1"/>
    </source>
</evidence>
<feature type="region of interest" description="Disordered" evidence="1">
    <location>
        <begin position="583"/>
        <end position="610"/>
    </location>
</feature>
<comment type="caution">
    <text evidence="2">The sequence shown here is derived from an EMBL/GenBank/DDBJ whole genome shotgun (WGS) entry which is preliminary data.</text>
</comment>